<evidence type="ECO:0000313" key="3">
    <source>
        <dbReference type="EMBL" id="RCW46728.1"/>
    </source>
</evidence>
<feature type="coiled-coil region" evidence="1">
    <location>
        <begin position="8"/>
        <end position="35"/>
    </location>
</feature>
<dbReference type="Proteomes" id="UP000253495">
    <property type="component" value="Unassembled WGS sequence"/>
</dbReference>
<evidence type="ECO:0000256" key="2">
    <source>
        <dbReference type="SAM" id="MobiDB-lite"/>
    </source>
</evidence>
<evidence type="ECO:0000256" key="1">
    <source>
        <dbReference type="SAM" id="Coils"/>
    </source>
</evidence>
<dbReference type="AlphaFoldDB" id="A0A368VWZ7"/>
<gene>
    <name evidence="3" type="ORF">DFQ14_10164</name>
</gene>
<organism evidence="3 4">
    <name type="scientific">Halopolyspora algeriensis</name>
    <dbReference type="NCBI Taxonomy" id="1500506"/>
    <lineage>
        <taxon>Bacteria</taxon>
        <taxon>Bacillati</taxon>
        <taxon>Actinomycetota</taxon>
        <taxon>Actinomycetes</taxon>
        <taxon>Actinomycetes incertae sedis</taxon>
        <taxon>Halopolyspora</taxon>
    </lineage>
</organism>
<feature type="region of interest" description="Disordered" evidence="2">
    <location>
        <begin position="46"/>
        <end position="129"/>
    </location>
</feature>
<name>A0A368VWZ7_9ACTN</name>
<protein>
    <submittedName>
        <fullName evidence="3">Uncharacterized protein</fullName>
    </submittedName>
</protein>
<dbReference type="RefSeq" id="WP_141921408.1">
    <property type="nucleotide sequence ID" value="NZ_QPJC01000001.1"/>
</dbReference>
<reference evidence="3 4" key="1">
    <citation type="submission" date="2018-07" db="EMBL/GenBank/DDBJ databases">
        <title>Genomic Encyclopedia of Type Strains, Phase III (KMG-III): the genomes of soil and plant-associated and newly described type strains.</title>
        <authorList>
            <person name="Whitman W."/>
        </authorList>
    </citation>
    <scope>NUCLEOTIDE SEQUENCE [LARGE SCALE GENOMIC DNA]</scope>
    <source>
        <strain evidence="3 4">CECT 8575</strain>
    </source>
</reference>
<keyword evidence="4" id="KW-1185">Reference proteome</keyword>
<keyword evidence="1" id="KW-0175">Coiled coil</keyword>
<evidence type="ECO:0000313" key="4">
    <source>
        <dbReference type="Proteomes" id="UP000253495"/>
    </source>
</evidence>
<proteinExistence type="predicted"/>
<feature type="compositionally biased region" description="Basic and acidic residues" evidence="2">
    <location>
        <begin position="54"/>
        <end position="65"/>
    </location>
</feature>
<feature type="compositionally biased region" description="Low complexity" evidence="2">
    <location>
        <begin position="66"/>
        <end position="77"/>
    </location>
</feature>
<accession>A0A368VWZ7</accession>
<sequence>MDGSIGSNSALDEILERARRRRGELDAEYAEQAARIQGEIAERERAFEQQQADFDLREAERREAQHPAQAQPQSDPAADSRRQVRAGRFGRPIEETAVPSAPAHPTPRRRPVLDDDWDDDDFSRRSWLR</sequence>
<comment type="caution">
    <text evidence="3">The sequence shown here is derived from an EMBL/GenBank/DDBJ whole genome shotgun (WGS) entry which is preliminary data.</text>
</comment>
<dbReference type="EMBL" id="QPJC01000001">
    <property type="protein sequence ID" value="RCW46728.1"/>
    <property type="molecule type" value="Genomic_DNA"/>
</dbReference>